<evidence type="ECO:0000256" key="8">
    <source>
        <dbReference type="ARBA" id="ARBA00023163"/>
    </source>
</evidence>
<dbReference type="RefSeq" id="WP_200756473.1">
    <property type="nucleotide sequence ID" value="NZ_AP023366.1"/>
</dbReference>
<dbReference type="Gene3D" id="1.10.10.60">
    <property type="entry name" value="Homeodomain-like"/>
    <property type="match status" value="1"/>
</dbReference>
<keyword evidence="3" id="KW-0808">Transferase</keyword>
<dbReference type="GO" id="GO:0016779">
    <property type="term" value="F:nucleotidyltransferase activity"/>
    <property type="evidence" value="ECO:0007669"/>
    <property type="project" value="UniProtKB-KW"/>
</dbReference>
<accession>A0A7I8DAD5</accession>
<dbReference type="GO" id="GO:0000428">
    <property type="term" value="C:DNA-directed RNA polymerase complex"/>
    <property type="evidence" value="ECO:0007669"/>
    <property type="project" value="UniProtKB-KW"/>
</dbReference>
<dbReference type="NCBIfam" id="TIGR02395">
    <property type="entry name" value="rpoN_sigma"/>
    <property type="match status" value="1"/>
</dbReference>
<dbReference type="EMBL" id="AP023366">
    <property type="protein sequence ID" value="BCJ86947.1"/>
    <property type="molecule type" value="Genomic_DNA"/>
</dbReference>
<organism evidence="11 12">
    <name type="scientific">Effusibacillus dendaii</name>
    <dbReference type="NCBI Taxonomy" id="2743772"/>
    <lineage>
        <taxon>Bacteria</taxon>
        <taxon>Bacillati</taxon>
        <taxon>Bacillota</taxon>
        <taxon>Bacilli</taxon>
        <taxon>Bacillales</taxon>
        <taxon>Alicyclobacillaceae</taxon>
        <taxon>Effusibacillus</taxon>
    </lineage>
</organism>
<dbReference type="GO" id="GO:0006352">
    <property type="term" value="P:DNA-templated transcription initiation"/>
    <property type="evidence" value="ECO:0007669"/>
    <property type="project" value="InterPro"/>
</dbReference>
<dbReference type="PIRSF" id="PIRSF000774">
    <property type="entry name" value="RpoN"/>
    <property type="match status" value="1"/>
</dbReference>
<dbReference type="KEGG" id="eff:skT53_19320"/>
<dbReference type="Pfam" id="PF00309">
    <property type="entry name" value="Sigma54_AID"/>
    <property type="match status" value="1"/>
</dbReference>
<keyword evidence="4" id="KW-0548">Nucleotidyltransferase</keyword>
<evidence type="ECO:0000259" key="10">
    <source>
        <dbReference type="Pfam" id="PF04963"/>
    </source>
</evidence>
<gene>
    <name evidence="11" type="ORF">skT53_19320</name>
</gene>
<dbReference type="InterPro" id="IPR007046">
    <property type="entry name" value="RNA_pol_sigma_54_core-bd"/>
</dbReference>
<evidence type="ECO:0000256" key="3">
    <source>
        <dbReference type="ARBA" id="ARBA00022679"/>
    </source>
</evidence>
<dbReference type="GO" id="GO:0003677">
    <property type="term" value="F:DNA binding"/>
    <property type="evidence" value="ECO:0007669"/>
    <property type="project" value="UniProtKB-KW"/>
</dbReference>
<keyword evidence="2" id="KW-0240">DNA-directed RNA polymerase</keyword>
<evidence type="ECO:0000256" key="7">
    <source>
        <dbReference type="ARBA" id="ARBA00023125"/>
    </source>
</evidence>
<evidence type="ECO:0000256" key="1">
    <source>
        <dbReference type="ARBA" id="ARBA00008798"/>
    </source>
</evidence>
<dbReference type="Pfam" id="PF04552">
    <property type="entry name" value="Sigma54_DBD"/>
    <property type="match status" value="1"/>
</dbReference>
<dbReference type="InterPro" id="IPR007634">
    <property type="entry name" value="RNA_pol_sigma_54_DNA-bd"/>
</dbReference>
<dbReference type="Gene3D" id="1.10.260.40">
    <property type="entry name" value="lambda repressor-like DNA-binding domains"/>
    <property type="match status" value="1"/>
</dbReference>
<keyword evidence="12" id="KW-1185">Reference proteome</keyword>
<proteinExistence type="inferred from homology"/>
<keyword evidence="8" id="KW-0804">Transcription</keyword>
<dbReference type="Gene3D" id="1.10.10.1330">
    <property type="entry name" value="RNA polymerase sigma-54 factor, core-binding domain"/>
    <property type="match status" value="1"/>
</dbReference>
<evidence type="ECO:0000256" key="6">
    <source>
        <dbReference type="ARBA" id="ARBA00023082"/>
    </source>
</evidence>
<feature type="domain" description="RNA polymerase sigma factor 54 core-binding" evidence="10">
    <location>
        <begin position="81"/>
        <end position="267"/>
    </location>
</feature>
<name>A0A7I8DAD5_9BACL</name>
<evidence type="ECO:0000313" key="12">
    <source>
        <dbReference type="Proteomes" id="UP000593802"/>
    </source>
</evidence>
<evidence type="ECO:0000256" key="5">
    <source>
        <dbReference type="ARBA" id="ARBA00023015"/>
    </source>
</evidence>
<feature type="domain" description="RNA polymerase sigma factor 54 DNA-binding" evidence="9">
    <location>
        <begin position="284"/>
        <end position="442"/>
    </location>
</feature>
<dbReference type="Proteomes" id="UP000593802">
    <property type="component" value="Chromosome"/>
</dbReference>
<evidence type="ECO:0000256" key="4">
    <source>
        <dbReference type="ARBA" id="ARBA00022695"/>
    </source>
</evidence>
<dbReference type="Pfam" id="PF04963">
    <property type="entry name" value="Sigma54_CBD"/>
    <property type="match status" value="1"/>
</dbReference>
<dbReference type="PROSITE" id="PS00717">
    <property type="entry name" value="SIGMA54_1"/>
    <property type="match status" value="1"/>
</dbReference>
<dbReference type="PRINTS" id="PR00045">
    <property type="entry name" value="SIGMA54FCT"/>
</dbReference>
<evidence type="ECO:0000259" key="9">
    <source>
        <dbReference type="Pfam" id="PF04552"/>
    </source>
</evidence>
<dbReference type="InterPro" id="IPR038709">
    <property type="entry name" value="RpoN_core-bd_sf"/>
</dbReference>
<keyword evidence="7" id="KW-0238">DNA-binding</keyword>
<keyword evidence="5" id="KW-0805">Transcription regulation</keyword>
<evidence type="ECO:0000256" key="2">
    <source>
        <dbReference type="ARBA" id="ARBA00022478"/>
    </source>
</evidence>
<protein>
    <submittedName>
        <fullName evidence="11">RNA polymerase sigma-54 factor</fullName>
    </submittedName>
</protein>
<keyword evidence="6" id="KW-0731">Sigma factor</keyword>
<dbReference type="GO" id="GO:0016987">
    <property type="term" value="F:sigma factor activity"/>
    <property type="evidence" value="ECO:0007669"/>
    <property type="project" value="UniProtKB-KW"/>
</dbReference>
<dbReference type="PROSITE" id="PS00718">
    <property type="entry name" value="SIGMA54_2"/>
    <property type="match status" value="1"/>
</dbReference>
<dbReference type="PROSITE" id="PS50044">
    <property type="entry name" value="SIGMA54_3"/>
    <property type="match status" value="1"/>
</dbReference>
<dbReference type="GO" id="GO:0001216">
    <property type="term" value="F:DNA-binding transcription activator activity"/>
    <property type="evidence" value="ECO:0007669"/>
    <property type="project" value="InterPro"/>
</dbReference>
<reference evidence="11 12" key="1">
    <citation type="submission" date="2020-08" db="EMBL/GenBank/DDBJ databases">
        <title>Complete Genome Sequence of Effusibacillus dendaii Strain skT53, Isolated from Farmland soil.</title>
        <authorList>
            <person name="Konishi T."/>
            <person name="Kawasaki H."/>
        </authorList>
    </citation>
    <scope>NUCLEOTIDE SEQUENCE [LARGE SCALE GENOMIC DNA]</scope>
    <source>
        <strain evidence="12">skT53</strain>
    </source>
</reference>
<dbReference type="PANTHER" id="PTHR32248:SF4">
    <property type="entry name" value="RNA POLYMERASE SIGMA-54 FACTOR"/>
    <property type="match status" value="1"/>
</dbReference>
<dbReference type="AlphaFoldDB" id="A0A7I8DAD5"/>
<sequence length="443" mass="49900">MQMGYGLWQEQTQKLVMTPELRQAITVLQFSSEELAGYLEAEAVQNPVMELELPDWLAASREHALHKPIGAQRETNPLPVESVLRSHQSLEDHLNRQLQLLKLSERELRLASFIVGSLDSNGYLTMQIDEISHICRCDAEEVEAALQIVQSLEPTGVGARSLSECLWLQALEIKNVPEPVFQIIENHLPDVAQGRTSRIAAVLGITLQETQRAIDLIRSLDPKPGRWYTTESAAFVVPDVIVERVAGDYVVIVNDRSTPRLHISDFYRTLLQQQDGSVPSETRDYIVSKLNSALWLLKSMEQRRQTLYKVTEAIISLQMDFFDGGVAKLKPLTLRDVAERVGIHESTVSRAIAGKYVQTPQGVYELKYFFDSGVTTSAGEGAAAESVKSLIKSLVDKEDRKEPLSDQKICEILKEKGIRISRRTVAKYREEIGIVSSMQRKRY</sequence>
<evidence type="ECO:0000313" key="11">
    <source>
        <dbReference type="EMBL" id="BCJ86947.1"/>
    </source>
</evidence>
<comment type="similarity">
    <text evidence="1">Belongs to the sigma-54 factor family.</text>
</comment>
<dbReference type="InterPro" id="IPR000394">
    <property type="entry name" value="RNA_pol_sigma_54"/>
</dbReference>
<dbReference type="InterPro" id="IPR010982">
    <property type="entry name" value="Lambda_DNA-bd_dom_sf"/>
</dbReference>
<dbReference type="PANTHER" id="PTHR32248">
    <property type="entry name" value="RNA POLYMERASE SIGMA-54 FACTOR"/>
    <property type="match status" value="1"/>
</dbReference>